<gene>
    <name evidence="3" type="ORF">HYX28_04110</name>
</gene>
<keyword evidence="2" id="KW-0808">Transferase</keyword>
<dbReference type="EMBL" id="JACPNR010000005">
    <property type="protein sequence ID" value="MBI2677945.1"/>
    <property type="molecule type" value="Genomic_DNA"/>
</dbReference>
<dbReference type="PANTHER" id="PTHR12049:SF7">
    <property type="entry name" value="PROTEIN ARGININE METHYLTRANSFERASE NDUFAF7, MITOCHONDRIAL"/>
    <property type="match status" value="1"/>
</dbReference>
<evidence type="ECO:0000313" key="3">
    <source>
        <dbReference type="EMBL" id="MBI2677945.1"/>
    </source>
</evidence>
<sequence>MASLRDLITEEIRRDGPIPFARYMELCLYHPDLGYYTRSQEKFGKAGDFYTSSDVHAVFGRLLARQFEEMWRALGEPARLELVELGPGRGLFARDVLDWAAKKFPTFFSALHYVLVERSPLLRQRLFDTLREHVNHGKAEVAQALPTGRENAIVFANEFFDALPVDVIAHAGLLRVGEADGKPVETFVHPGDEHFDYLDRYSVRPQAGERVEVSLEGLRHIEQIAGSMKRGFALIIDYGYTRHEQVAGRHLDTLACYRQHAMSSDPYEAPGEQDITAHVNFTALEAAAEAAGMSRLGLVTQSQLLLGIGEESRFADAFEGCTLPQEHAKVALQLKHLVTPAGMGETFHALLLAKGIADANLSGLAFSSKR</sequence>
<evidence type="ECO:0000256" key="2">
    <source>
        <dbReference type="ARBA" id="ARBA00022679"/>
    </source>
</evidence>
<name>A0A932A754_9BACT</name>
<dbReference type="SUPFAM" id="SSF53335">
    <property type="entry name" value="S-adenosyl-L-methionine-dependent methyltransferases"/>
    <property type="match status" value="1"/>
</dbReference>
<dbReference type="AlphaFoldDB" id="A0A932A754"/>
<dbReference type="GO" id="GO:0035243">
    <property type="term" value="F:protein-arginine omega-N symmetric methyltransferase activity"/>
    <property type="evidence" value="ECO:0007669"/>
    <property type="project" value="TreeGrafter"/>
</dbReference>
<organism evidence="3 4">
    <name type="scientific">Candidatus Korobacter versatilis</name>
    <dbReference type="NCBI Taxonomy" id="658062"/>
    <lineage>
        <taxon>Bacteria</taxon>
        <taxon>Pseudomonadati</taxon>
        <taxon>Acidobacteriota</taxon>
        <taxon>Terriglobia</taxon>
        <taxon>Terriglobales</taxon>
        <taxon>Candidatus Korobacteraceae</taxon>
        <taxon>Candidatus Korobacter</taxon>
    </lineage>
</organism>
<accession>A0A932A754</accession>
<dbReference type="Proteomes" id="UP000779809">
    <property type="component" value="Unassembled WGS sequence"/>
</dbReference>
<evidence type="ECO:0000256" key="1">
    <source>
        <dbReference type="ARBA" id="ARBA00022603"/>
    </source>
</evidence>
<reference evidence="3" key="1">
    <citation type="submission" date="2020-07" db="EMBL/GenBank/DDBJ databases">
        <title>Huge and variable diversity of episymbiotic CPR bacteria and DPANN archaea in groundwater ecosystems.</title>
        <authorList>
            <person name="He C.Y."/>
            <person name="Keren R."/>
            <person name="Whittaker M."/>
            <person name="Farag I.F."/>
            <person name="Doudna J."/>
            <person name="Cate J.H.D."/>
            <person name="Banfield J.F."/>
        </authorList>
    </citation>
    <scope>NUCLEOTIDE SEQUENCE</scope>
    <source>
        <strain evidence="3">NC_groundwater_580_Pr5_B-0.1um_64_19</strain>
    </source>
</reference>
<dbReference type="PANTHER" id="PTHR12049">
    <property type="entry name" value="PROTEIN ARGININE METHYLTRANSFERASE NDUFAF7, MITOCHONDRIAL"/>
    <property type="match status" value="1"/>
</dbReference>
<dbReference type="GO" id="GO:0032259">
    <property type="term" value="P:methylation"/>
    <property type="evidence" value="ECO:0007669"/>
    <property type="project" value="UniProtKB-KW"/>
</dbReference>
<dbReference type="Gene3D" id="3.40.50.12710">
    <property type="match status" value="1"/>
</dbReference>
<evidence type="ECO:0000313" key="4">
    <source>
        <dbReference type="Proteomes" id="UP000779809"/>
    </source>
</evidence>
<comment type="caution">
    <text evidence="3">The sequence shown here is derived from an EMBL/GenBank/DDBJ whole genome shotgun (WGS) entry which is preliminary data.</text>
</comment>
<proteinExistence type="predicted"/>
<dbReference type="InterPro" id="IPR029063">
    <property type="entry name" value="SAM-dependent_MTases_sf"/>
</dbReference>
<dbReference type="InterPro" id="IPR003788">
    <property type="entry name" value="NDUFAF7"/>
</dbReference>
<dbReference type="InterPro" id="IPR038375">
    <property type="entry name" value="NDUFAF7_sf"/>
</dbReference>
<protein>
    <submittedName>
        <fullName evidence="3">SAM-dependent methyltransferase</fullName>
    </submittedName>
</protein>
<keyword evidence="1 3" id="KW-0489">Methyltransferase</keyword>
<dbReference type="Pfam" id="PF02636">
    <property type="entry name" value="Methyltransf_28"/>
    <property type="match status" value="1"/>
</dbReference>